<dbReference type="EMBL" id="CP058215">
    <property type="protein sequence ID" value="QLC51019.1"/>
    <property type="molecule type" value="Genomic_DNA"/>
</dbReference>
<evidence type="ECO:0000313" key="1">
    <source>
        <dbReference type="EMBL" id="QLC51019.1"/>
    </source>
</evidence>
<dbReference type="Proteomes" id="UP000509594">
    <property type="component" value="Chromosome"/>
</dbReference>
<dbReference type="KEGG" id="mzi:HWN40_12675"/>
<protein>
    <recommendedName>
        <fullName evidence="3">LEA type 2 family protein</fullName>
    </recommendedName>
</protein>
<dbReference type="RefSeq" id="WP_176966074.1">
    <property type="nucleotide sequence ID" value="NZ_CP058215.1"/>
</dbReference>
<proteinExistence type="predicted"/>
<dbReference type="AlphaFoldDB" id="A0A7D5E9A2"/>
<reference evidence="1 2" key="1">
    <citation type="submission" date="2020-06" db="EMBL/GenBank/DDBJ databases">
        <title>Methanolobus halotolerans sp. nov., isolated from a saline lake Tus in Siberia.</title>
        <authorList>
            <person name="Shen Y."/>
            <person name="Chen S.-C."/>
            <person name="Lai M.-C."/>
            <person name="Huang H.-H."/>
            <person name="Chiu H.-H."/>
            <person name="Tang S.-L."/>
            <person name="Rogozin D.Y."/>
            <person name="Degermendzhy A.G."/>
        </authorList>
    </citation>
    <scope>NUCLEOTIDE SEQUENCE [LARGE SCALE GENOMIC DNA]</scope>
    <source>
        <strain evidence="1 2">DSM 21339</strain>
    </source>
</reference>
<name>A0A7D5E9A2_9EURY</name>
<keyword evidence="2" id="KW-1185">Reference proteome</keyword>
<dbReference type="GeneID" id="55822544"/>
<evidence type="ECO:0000313" key="2">
    <source>
        <dbReference type="Proteomes" id="UP000509594"/>
    </source>
</evidence>
<sequence length="146" mass="16463">MDKTLTFGIILFLFGLMIGISLPWDNSDQSQEDILLIQESTQTMGAADGNDTDIQLYSYNLTLYNPGSKEIFVESVEPAFRDEFESRMVSDSQRVYVNESIAVESYIHVEDEVTFNMSGLSKEDIDRMSPVITGIEVNSVFILPFP</sequence>
<gene>
    <name evidence="1" type="ORF">HWN40_12675</name>
</gene>
<dbReference type="OrthoDB" id="142103at2157"/>
<accession>A0A7D5E9A2</accession>
<organism evidence="1 2">
    <name type="scientific">Methanolobus zinderi</name>
    <dbReference type="NCBI Taxonomy" id="536044"/>
    <lineage>
        <taxon>Archaea</taxon>
        <taxon>Methanobacteriati</taxon>
        <taxon>Methanobacteriota</taxon>
        <taxon>Stenosarchaea group</taxon>
        <taxon>Methanomicrobia</taxon>
        <taxon>Methanosarcinales</taxon>
        <taxon>Methanosarcinaceae</taxon>
        <taxon>Methanolobus</taxon>
    </lineage>
</organism>
<evidence type="ECO:0008006" key="3">
    <source>
        <dbReference type="Google" id="ProtNLM"/>
    </source>
</evidence>